<comment type="similarity">
    <text evidence="2">Belongs to the KptA/TPT1 family.</text>
</comment>
<keyword evidence="5" id="KW-0520">NAD</keyword>
<sequence length="182" mass="21319">MNKQRSTRSNPESDKERRLSIELSYMLRHDEKMIAYIDENGFAQIETILRRFHGKMTRELLEKIVREDKKGRYEICGEMIRAVNGHSIPLKIIGDRLSTPPSILYHLTSKEAVSSILSTGLDRRTRIYIHFSPEYPQKTPKRNTLLIIDPPKDFEYFRTPNGYIVCKETIPPENIKVEEIKV</sequence>
<dbReference type="AlphaFoldDB" id="A0AAF3ETV6"/>
<name>A0AAF3ETV6_9BILA</name>
<evidence type="ECO:0000256" key="5">
    <source>
        <dbReference type="ARBA" id="ARBA00023027"/>
    </source>
</evidence>
<evidence type="ECO:0000256" key="6">
    <source>
        <dbReference type="ARBA" id="ARBA00047949"/>
    </source>
</evidence>
<dbReference type="InterPro" id="IPR002745">
    <property type="entry name" value="Ptrans_KptA/Tpt1"/>
</dbReference>
<evidence type="ECO:0000256" key="1">
    <source>
        <dbReference type="ARBA" id="ARBA00003343"/>
    </source>
</evidence>
<evidence type="ECO:0000256" key="4">
    <source>
        <dbReference type="ARBA" id="ARBA00022679"/>
    </source>
</evidence>
<dbReference type="InterPro" id="IPR042081">
    <property type="entry name" value="RNA_2'-PTrans_C"/>
</dbReference>
<dbReference type="Gene3D" id="3.20.170.30">
    <property type="match status" value="1"/>
</dbReference>
<keyword evidence="4" id="KW-0808">Transferase</keyword>
<dbReference type="EC" id="2.7.1.160" evidence="3"/>
<dbReference type="PANTHER" id="PTHR12684">
    <property type="entry name" value="PUTATIVE PHOSPHOTRANSFERASE"/>
    <property type="match status" value="1"/>
</dbReference>
<dbReference type="InterPro" id="IPR042080">
    <property type="entry name" value="RNA_2'-PTrans_N"/>
</dbReference>
<evidence type="ECO:0000256" key="2">
    <source>
        <dbReference type="ARBA" id="ARBA00009836"/>
    </source>
</evidence>
<protein>
    <recommendedName>
        <fullName evidence="3">2'-phosphotransferase</fullName>
        <ecNumber evidence="3">2.7.1.160</ecNumber>
    </recommendedName>
</protein>
<reference evidence="8" key="1">
    <citation type="submission" date="2024-02" db="UniProtKB">
        <authorList>
            <consortium name="WormBaseParasite"/>
        </authorList>
    </citation>
    <scope>IDENTIFICATION</scope>
</reference>
<dbReference type="Pfam" id="PF01885">
    <property type="entry name" value="PTS_2-RNA"/>
    <property type="match status" value="1"/>
</dbReference>
<organism evidence="7 8">
    <name type="scientific">Mesorhabditis belari</name>
    <dbReference type="NCBI Taxonomy" id="2138241"/>
    <lineage>
        <taxon>Eukaryota</taxon>
        <taxon>Metazoa</taxon>
        <taxon>Ecdysozoa</taxon>
        <taxon>Nematoda</taxon>
        <taxon>Chromadorea</taxon>
        <taxon>Rhabditida</taxon>
        <taxon>Rhabditina</taxon>
        <taxon>Rhabditomorpha</taxon>
        <taxon>Rhabditoidea</taxon>
        <taxon>Rhabditidae</taxon>
        <taxon>Mesorhabditinae</taxon>
        <taxon>Mesorhabditis</taxon>
    </lineage>
</organism>
<proteinExistence type="inferred from homology"/>
<keyword evidence="7" id="KW-1185">Reference proteome</keyword>
<dbReference type="WBParaSite" id="MBELARI_LOCUS17037">
    <property type="protein sequence ID" value="MBELARI_LOCUS17037"/>
    <property type="gene ID" value="MBELARI_LOCUS17037"/>
</dbReference>
<evidence type="ECO:0000313" key="7">
    <source>
        <dbReference type="Proteomes" id="UP000887575"/>
    </source>
</evidence>
<dbReference type="GO" id="GO:0000215">
    <property type="term" value="F:tRNA 2'-phosphotransferase activity"/>
    <property type="evidence" value="ECO:0007669"/>
    <property type="project" value="UniProtKB-EC"/>
</dbReference>
<evidence type="ECO:0000313" key="8">
    <source>
        <dbReference type="WBParaSite" id="MBELARI_LOCUS17037"/>
    </source>
</evidence>
<dbReference type="PANTHER" id="PTHR12684:SF2">
    <property type="entry name" value="TRNA 2'-PHOSPHOTRANSFERASE 1"/>
    <property type="match status" value="1"/>
</dbReference>
<dbReference type="SUPFAM" id="SSF56399">
    <property type="entry name" value="ADP-ribosylation"/>
    <property type="match status" value="1"/>
</dbReference>
<comment type="catalytic activity">
    <reaction evidence="6">
        <text>2'-phospho-[ligated tRNA] + NAD(+) = mature tRNA + ADP-alpha-D-ribose 1'',2''-cyclic phosphate + nicotinamide</text>
        <dbReference type="Rhea" id="RHEA:23324"/>
        <dbReference type="Rhea" id="RHEA-COMP:11106"/>
        <dbReference type="Rhea" id="RHEA-COMP:11107"/>
        <dbReference type="ChEBI" id="CHEBI:17154"/>
        <dbReference type="ChEBI" id="CHEBI:57540"/>
        <dbReference type="ChEBI" id="CHEBI:76596"/>
        <dbReference type="ChEBI" id="CHEBI:82883"/>
        <dbReference type="ChEBI" id="CHEBI:85027"/>
        <dbReference type="EC" id="2.7.1.160"/>
    </reaction>
</comment>
<accession>A0AAF3ETV6</accession>
<dbReference type="Gene3D" id="1.10.10.970">
    <property type="entry name" value="RNA 2'-phosphotransferase, Tpt1/KptA family, N-terminal domain"/>
    <property type="match status" value="1"/>
</dbReference>
<dbReference type="GO" id="GO:0006388">
    <property type="term" value="P:tRNA splicing, via endonucleolytic cleavage and ligation"/>
    <property type="evidence" value="ECO:0007669"/>
    <property type="project" value="TreeGrafter"/>
</dbReference>
<dbReference type="Proteomes" id="UP000887575">
    <property type="component" value="Unassembled WGS sequence"/>
</dbReference>
<evidence type="ECO:0000256" key="3">
    <source>
        <dbReference type="ARBA" id="ARBA00012007"/>
    </source>
</evidence>
<comment type="function">
    <text evidence="1">Catalyzes the last step of tRNA splicing, the transfer of the splice junction 2'-phosphate from ligated tRNA to NAD to produce ADP-ribose 1''-2'' cyclic phosphate.</text>
</comment>